<dbReference type="PANTHER" id="PTHR12907">
    <property type="entry name" value="EGL NINE HOMOLOG-RELATED"/>
    <property type="match status" value="1"/>
</dbReference>
<dbReference type="AlphaFoldDB" id="A0A6N4SPM9"/>
<dbReference type="KEGG" id="chu:CHU_0970"/>
<comment type="cofactor">
    <cofactor evidence="1">
        <name>L-ascorbate</name>
        <dbReference type="ChEBI" id="CHEBI:38290"/>
    </cofactor>
</comment>
<dbReference type="InterPro" id="IPR006620">
    <property type="entry name" value="Pro_4_hyd_alph"/>
</dbReference>
<dbReference type="RefSeq" id="WP_011584362.1">
    <property type="nucleotide sequence ID" value="NC_008255.1"/>
</dbReference>
<keyword evidence="7" id="KW-1185">Reference proteome</keyword>
<evidence type="ECO:0000313" key="6">
    <source>
        <dbReference type="EMBL" id="ABG58247.1"/>
    </source>
</evidence>
<dbReference type="InterPro" id="IPR044862">
    <property type="entry name" value="Pro_4_hyd_alph_FE2OG_OXY"/>
</dbReference>
<dbReference type="Gene3D" id="2.60.120.620">
    <property type="entry name" value="q2cbj1_9rhob like domain"/>
    <property type="match status" value="1"/>
</dbReference>
<reference evidence="6 7" key="1">
    <citation type="journal article" date="2007" name="Appl. Environ. Microbiol.">
        <title>Genome sequence of the cellulolytic gliding bacterium Cytophaga hutchinsonii.</title>
        <authorList>
            <person name="Xie G."/>
            <person name="Bruce D.C."/>
            <person name="Challacombe J.F."/>
            <person name="Chertkov O."/>
            <person name="Detter J.C."/>
            <person name="Gilna P."/>
            <person name="Han C.S."/>
            <person name="Lucas S."/>
            <person name="Misra M."/>
            <person name="Myers G.L."/>
            <person name="Richardson P."/>
            <person name="Tapia R."/>
            <person name="Thayer N."/>
            <person name="Thompson L.S."/>
            <person name="Brettin T.S."/>
            <person name="Henrissat B."/>
            <person name="Wilson D.B."/>
            <person name="McBride M.J."/>
        </authorList>
    </citation>
    <scope>NUCLEOTIDE SEQUENCE [LARGE SCALE GENOMIC DNA]</scope>
    <source>
        <strain evidence="7">ATCC 33406 / DSM 1761 / CIP 103989 / NBRC 15051 / NCIMB 9469 / D465</strain>
    </source>
</reference>
<dbReference type="Proteomes" id="UP000001822">
    <property type="component" value="Chromosome"/>
</dbReference>
<feature type="domain" description="Prolyl 4-hydroxylase alpha subunit" evidence="5">
    <location>
        <begin position="15"/>
        <end position="195"/>
    </location>
</feature>
<dbReference type="EC" id="1.14.11.2" evidence="6"/>
<evidence type="ECO:0000256" key="4">
    <source>
        <dbReference type="ARBA" id="ARBA00023002"/>
    </source>
</evidence>
<dbReference type="Pfam" id="PF13640">
    <property type="entry name" value="2OG-FeII_Oxy_3"/>
    <property type="match status" value="1"/>
</dbReference>
<evidence type="ECO:0000256" key="2">
    <source>
        <dbReference type="ARBA" id="ARBA00022896"/>
    </source>
</evidence>
<proteinExistence type="predicted"/>
<keyword evidence="2" id="KW-0847">Vitamin C</keyword>
<dbReference type="InterPro" id="IPR051559">
    <property type="entry name" value="HIF_prolyl_hydroxylases"/>
</dbReference>
<dbReference type="SMART" id="SM00702">
    <property type="entry name" value="P4Hc"/>
    <property type="match status" value="1"/>
</dbReference>
<name>A0A6N4SPM9_CYTH3</name>
<accession>A0A6N4SPM9</accession>
<evidence type="ECO:0000259" key="5">
    <source>
        <dbReference type="SMART" id="SM00702"/>
    </source>
</evidence>
<evidence type="ECO:0000256" key="3">
    <source>
        <dbReference type="ARBA" id="ARBA00022964"/>
    </source>
</evidence>
<dbReference type="GO" id="GO:0031418">
    <property type="term" value="F:L-ascorbic acid binding"/>
    <property type="evidence" value="ECO:0007669"/>
    <property type="project" value="UniProtKB-KW"/>
</dbReference>
<dbReference type="EMBL" id="CP000383">
    <property type="protein sequence ID" value="ABG58247.1"/>
    <property type="molecule type" value="Genomic_DNA"/>
</dbReference>
<dbReference type="GO" id="GO:0004656">
    <property type="term" value="F:procollagen-proline 4-dioxygenase activity"/>
    <property type="evidence" value="ECO:0007669"/>
    <property type="project" value="UniProtKB-EC"/>
</dbReference>
<organism evidence="6 7">
    <name type="scientific">Cytophaga hutchinsonii (strain ATCC 33406 / DSM 1761 / CIP 103989 / NBRC 15051 / NCIMB 9469 / D465)</name>
    <dbReference type="NCBI Taxonomy" id="269798"/>
    <lineage>
        <taxon>Bacteria</taxon>
        <taxon>Pseudomonadati</taxon>
        <taxon>Bacteroidota</taxon>
        <taxon>Cytophagia</taxon>
        <taxon>Cytophagales</taxon>
        <taxon>Cytophagaceae</taxon>
        <taxon>Cytophaga</taxon>
    </lineage>
</organism>
<sequence>MESSFETLINSYIETRVGIAEDFLSNTLSLHLRNHLLKIHADNLMHAAGTGNSGNIVPDKKVRGDSIYWLDRSYNNIHENDFLDQMEAFISYLNKNCYTGIKAYEFHYTIYEQGAFYKRHIDQFQNDSNRAFSIVSYLNTDWIETDGGELCIHHTAAEQRISPTNGKTVFFKSNEIEHEVLPTQANRLSITGWLKI</sequence>
<gene>
    <name evidence="6" type="ordered locus">CHU_0970</name>
</gene>
<dbReference type="GO" id="GO:0008198">
    <property type="term" value="F:ferrous iron binding"/>
    <property type="evidence" value="ECO:0007669"/>
    <property type="project" value="TreeGrafter"/>
</dbReference>
<evidence type="ECO:0000256" key="1">
    <source>
        <dbReference type="ARBA" id="ARBA00001961"/>
    </source>
</evidence>
<dbReference type="GO" id="GO:0071456">
    <property type="term" value="P:cellular response to hypoxia"/>
    <property type="evidence" value="ECO:0007669"/>
    <property type="project" value="TreeGrafter"/>
</dbReference>
<dbReference type="PANTHER" id="PTHR12907:SF26">
    <property type="entry name" value="HIF PROLYL HYDROXYLASE, ISOFORM C"/>
    <property type="match status" value="1"/>
</dbReference>
<evidence type="ECO:0000313" key="7">
    <source>
        <dbReference type="Proteomes" id="UP000001822"/>
    </source>
</evidence>
<keyword evidence="3" id="KW-0223">Dioxygenase</keyword>
<dbReference type="OrthoDB" id="9783171at2"/>
<keyword evidence="4 6" id="KW-0560">Oxidoreductase</keyword>
<protein>
    <submittedName>
        <fullName evidence="6">Probable proline hydroxylase</fullName>
        <ecNumber evidence="6">1.14.11.2</ecNumber>
    </submittedName>
</protein>